<dbReference type="VEuPathDB" id="AmoebaDB:NAEGRDRAFT_68999"/>
<dbReference type="AlphaFoldDB" id="D2VJD5"/>
<dbReference type="GeneID" id="8852073"/>
<dbReference type="InParanoid" id="D2VJD5"/>
<gene>
    <name evidence="2" type="ORF">NAEGRDRAFT_68999</name>
</gene>
<keyword evidence="1" id="KW-0812">Transmembrane</keyword>
<dbReference type="RefSeq" id="XP_002675764.1">
    <property type="nucleotide sequence ID" value="XM_002675718.1"/>
</dbReference>
<sequence>MRHKFVSKLGIFRDLTYYDNGWRGFEKSEPSAFYSLAYFIAAPFLPLVTYFGYKAFNVDAANAYPFVDSRLKHLYFNEKQTGNDDVGAVFEYHYDDGSKEVAFTKK</sequence>
<accession>D2VJD5</accession>
<feature type="transmembrane region" description="Helical" evidence="1">
    <location>
        <begin position="32"/>
        <end position="53"/>
    </location>
</feature>
<reference evidence="2 3" key="1">
    <citation type="journal article" date="2010" name="Cell">
        <title>The genome of Naegleria gruberi illuminates early eukaryotic versatility.</title>
        <authorList>
            <person name="Fritz-Laylin L.K."/>
            <person name="Prochnik S.E."/>
            <person name="Ginger M.L."/>
            <person name="Dacks J.B."/>
            <person name="Carpenter M.L."/>
            <person name="Field M.C."/>
            <person name="Kuo A."/>
            <person name="Paredez A."/>
            <person name="Chapman J."/>
            <person name="Pham J."/>
            <person name="Shu S."/>
            <person name="Neupane R."/>
            <person name="Cipriano M."/>
            <person name="Mancuso J."/>
            <person name="Tu H."/>
            <person name="Salamov A."/>
            <person name="Lindquist E."/>
            <person name="Shapiro H."/>
            <person name="Lucas S."/>
            <person name="Grigoriev I.V."/>
            <person name="Cande W.Z."/>
            <person name="Fulton C."/>
            <person name="Rokhsar D.S."/>
            <person name="Dawson S.C."/>
        </authorList>
    </citation>
    <scope>NUCLEOTIDE SEQUENCE [LARGE SCALE GENOMIC DNA]</scope>
    <source>
        <strain evidence="2 3">NEG-M</strain>
    </source>
</reference>
<dbReference type="OrthoDB" id="10329035at2759"/>
<evidence type="ECO:0000313" key="2">
    <source>
        <dbReference type="EMBL" id="EFC43020.1"/>
    </source>
</evidence>
<keyword evidence="1" id="KW-1133">Transmembrane helix</keyword>
<keyword evidence="3" id="KW-1185">Reference proteome</keyword>
<evidence type="ECO:0000313" key="3">
    <source>
        <dbReference type="Proteomes" id="UP000006671"/>
    </source>
</evidence>
<dbReference type="EMBL" id="GG738876">
    <property type="protein sequence ID" value="EFC43020.1"/>
    <property type="molecule type" value="Genomic_DNA"/>
</dbReference>
<evidence type="ECO:0000256" key="1">
    <source>
        <dbReference type="SAM" id="Phobius"/>
    </source>
</evidence>
<keyword evidence="1" id="KW-0472">Membrane</keyword>
<proteinExistence type="predicted"/>
<dbReference type="KEGG" id="ngr:NAEGRDRAFT_68999"/>
<dbReference type="Proteomes" id="UP000006671">
    <property type="component" value="Unassembled WGS sequence"/>
</dbReference>
<name>D2VJD5_NAEGR</name>
<protein>
    <submittedName>
        <fullName evidence="2">Predicted protein</fullName>
    </submittedName>
</protein>
<organism evidence="3">
    <name type="scientific">Naegleria gruberi</name>
    <name type="common">Amoeba</name>
    <dbReference type="NCBI Taxonomy" id="5762"/>
    <lineage>
        <taxon>Eukaryota</taxon>
        <taxon>Discoba</taxon>
        <taxon>Heterolobosea</taxon>
        <taxon>Tetramitia</taxon>
        <taxon>Eutetramitia</taxon>
        <taxon>Vahlkampfiidae</taxon>
        <taxon>Naegleria</taxon>
    </lineage>
</organism>